<evidence type="ECO:0000313" key="2">
    <source>
        <dbReference type="Proteomes" id="UP000184600"/>
    </source>
</evidence>
<dbReference type="InterPro" id="IPR012349">
    <property type="entry name" value="Split_barrel_FMN-bd"/>
</dbReference>
<evidence type="ECO:0000313" key="1">
    <source>
        <dbReference type="EMBL" id="SHO57509.1"/>
    </source>
</evidence>
<organism evidence="1 2">
    <name type="scientific">Vibrio quintilis</name>
    <dbReference type="NCBI Taxonomy" id="1117707"/>
    <lineage>
        <taxon>Bacteria</taxon>
        <taxon>Pseudomonadati</taxon>
        <taxon>Pseudomonadota</taxon>
        <taxon>Gammaproteobacteria</taxon>
        <taxon>Vibrionales</taxon>
        <taxon>Vibrionaceae</taxon>
        <taxon>Vibrio</taxon>
    </lineage>
</organism>
<reference evidence="2" key="1">
    <citation type="submission" date="2016-12" db="EMBL/GenBank/DDBJ databases">
        <authorList>
            <person name="Rodrigo-Torres L."/>
            <person name="Arahal R.D."/>
            <person name="Lucena T."/>
        </authorList>
    </citation>
    <scope>NUCLEOTIDE SEQUENCE [LARGE SCALE GENOMIC DNA]</scope>
</reference>
<gene>
    <name evidence="1" type="ORF">VQ7734_03279</name>
</gene>
<evidence type="ECO:0008006" key="3">
    <source>
        <dbReference type="Google" id="ProtNLM"/>
    </source>
</evidence>
<dbReference type="Gene3D" id="2.30.110.10">
    <property type="entry name" value="Electron Transport, Fmn-binding Protein, Chain A"/>
    <property type="match status" value="1"/>
</dbReference>
<dbReference type="Proteomes" id="UP000184600">
    <property type="component" value="Unassembled WGS sequence"/>
</dbReference>
<dbReference type="OrthoDB" id="8582954at2"/>
<dbReference type="RefSeq" id="WP_073584527.1">
    <property type="nucleotide sequence ID" value="NZ_AP024897.1"/>
</dbReference>
<protein>
    <recommendedName>
        <fullName evidence="3">Pyridoxamine 5'-phosphate oxidase</fullName>
    </recommendedName>
</protein>
<dbReference type="EMBL" id="FRFG01000042">
    <property type="protein sequence ID" value="SHO57509.1"/>
    <property type="molecule type" value="Genomic_DNA"/>
</dbReference>
<name>A0A1M7YXU4_9VIBR</name>
<accession>A0A1M7YXU4</accession>
<dbReference type="STRING" id="1117707.VQ7734_03279"/>
<dbReference type="SUPFAM" id="SSF50475">
    <property type="entry name" value="FMN-binding split barrel"/>
    <property type="match status" value="1"/>
</dbReference>
<proteinExistence type="predicted"/>
<sequence length="279" mass="31584">MTSGNKLEALLGTHLLGVMGTYPAQGMDVYICGVQILSDTRLKLTFPKGHQLNPEQLVTLHLDNRTGVSEYDAELKVYRLSFKGVVTAVSEYEATIDAVEYQVFYGLSAVKEYRAGGYNFPADTRPPQPLPVTPLESLPEIDAEEHDNKIGVLLTYAENQPHTTVMAFLSTKEDDIFFITFPSTFKSKLLRRKNRCYFAIDSRATFTFEQAIEWNYSIIEGEVFQVPESHPVFAQIQELFITKNPWEMGFFSHPEVEMYHLKAAHVVCPKKADFNPVAD</sequence>
<dbReference type="AlphaFoldDB" id="A0A1M7YXU4"/>
<keyword evidence="2" id="KW-1185">Reference proteome</keyword>